<dbReference type="SUPFAM" id="SSF52172">
    <property type="entry name" value="CheY-like"/>
    <property type="match status" value="1"/>
</dbReference>
<dbReference type="Proteomes" id="UP000574931">
    <property type="component" value="Unassembled WGS sequence"/>
</dbReference>
<dbReference type="GO" id="GO:0003677">
    <property type="term" value="F:DNA binding"/>
    <property type="evidence" value="ECO:0007669"/>
    <property type="project" value="UniProtKB-KW"/>
</dbReference>
<evidence type="ECO:0000313" key="11">
    <source>
        <dbReference type="Proteomes" id="UP000246073"/>
    </source>
</evidence>
<dbReference type="PANTHER" id="PTHR43214:SF41">
    <property type="entry name" value="NITRATE_NITRITE RESPONSE REGULATOR PROTEIN NARP"/>
    <property type="match status" value="1"/>
</dbReference>
<evidence type="ECO:0000313" key="10">
    <source>
        <dbReference type="EMBL" id="SPL63192.1"/>
    </source>
</evidence>
<dbReference type="InterPro" id="IPR011006">
    <property type="entry name" value="CheY-like_superfamily"/>
</dbReference>
<reference evidence="9 12" key="3">
    <citation type="submission" date="2020-05" db="EMBL/GenBank/DDBJ databases">
        <title>Draft Genome Sequence of Ochrobactrum soli Isolated from Stable Fly Gut.</title>
        <authorList>
            <person name="Pileggi M.T."/>
            <person name="Vazhakkala L.J."/>
            <person name="Wong C.N."/>
        </authorList>
    </citation>
    <scope>NUCLEOTIDE SEQUENCE [LARGE SCALE GENOMIC DNA]</scope>
    <source>
        <strain evidence="9 12">MTP-C0764</strain>
    </source>
</reference>
<dbReference type="EMBL" id="JABFCY010000002">
    <property type="protein sequence ID" value="NNU59643.1"/>
    <property type="molecule type" value="Genomic_DNA"/>
</dbReference>
<protein>
    <recommendedName>
        <fullName evidence="1">Flagellar transcriptional regulator FtcR</fullName>
    </recommendedName>
</protein>
<feature type="domain" description="Response regulatory" evidence="8">
    <location>
        <begin position="8"/>
        <end position="124"/>
    </location>
</feature>
<keyword evidence="5" id="KW-0804">Transcription</keyword>
<dbReference type="PROSITE" id="PS50043">
    <property type="entry name" value="HTH_LUXR_2"/>
    <property type="match status" value="1"/>
</dbReference>
<dbReference type="GO" id="GO:0006355">
    <property type="term" value="P:regulation of DNA-templated transcription"/>
    <property type="evidence" value="ECO:0007669"/>
    <property type="project" value="InterPro"/>
</dbReference>
<accession>A0A2P9HGH5</accession>
<name>A0A2P9HGH5_9HYPH</name>
<evidence type="ECO:0000256" key="6">
    <source>
        <dbReference type="PROSITE-ProRule" id="PRU00169"/>
    </source>
</evidence>
<dbReference type="RefSeq" id="WP_109367161.1">
    <property type="nucleotide sequence ID" value="NZ_JABFCY010000002.1"/>
</dbReference>
<dbReference type="PROSITE" id="PS50110">
    <property type="entry name" value="RESPONSE_REGULATORY"/>
    <property type="match status" value="1"/>
</dbReference>
<sequence length="213" mass="22877">MTKECKIRVLLVDNHPLVLDGLRAVLETYDDIEIAGAASNARLALDMAQTAKPDVVLMDINMPLLNGIDAIELFKRQLPGTRILMLSMHDSREYISTSIMRGASGYVLKDVSTSEIVAAIHAVASGGTYFSSGVSEALLDNAEKKAEGLSSRENDVLVLVAEGSSNREIASALGISEATVETHRKNIKKKLGIASTAGLTRYAIENRLGFSES</sequence>
<dbReference type="InterPro" id="IPR058245">
    <property type="entry name" value="NreC/VraR/RcsB-like_REC"/>
</dbReference>
<dbReference type="Pfam" id="PF00072">
    <property type="entry name" value="Response_reg"/>
    <property type="match status" value="1"/>
</dbReference>
<dbReference type="SUPFAM" id="SSF46894">
    <property type="entry name" value="C-terminal effector domain of the bipartite response regulators"/>
    <property type="match status" value="1"/>
</dbReference>
<dbReference type="InterPro" id="IPR016032">
    <property type="entry name" value="Sig_transdc_resp-reg_C-effctor"/>
</dbReference>
<evidence type="ECO:0000256" key="2">
    <source>
        <dbReference type="ARBA" id="ARBA00022553"/>
    </source>
</evidence>
<feature type="modified residue" description="4-aspartylphosphate" evidence="6">
    <location>
        <position position="59"/>
    </location>
</feature>
<dbReference type="InterPro" id="IPR039420">
    <property type="entry name" value="WalR-like"/>
</dbReference>
<proteinExistence type="predicted"/>
<dbReference type="PRINTS" id="PR00038">
    <property type="entry name" value="HTHLUXR"/>
</dbReference>
<evidence type="ECO:0000259" key="7">
    <source>
        <dbReference type="PROSITE" id="PS50043"/>
    </source>
</evidence>
<dbReference type="PANTHER" id="PTHR43214">
    <property type="entry name" value="TWO-COMPONENT RESPONSE REGULATOR"/>
    <property type="match status" value="1"/>
</dbReference>
<evidence type="ECO:0000256" key="3">
    <source>
        <dbReference type="ARBA" id="ARBA00023015"/>
    </source>
</evidence>
<keyword evidence="12" id="KW-1185">Reference proteome</keyword>
<feature type="domain" description="HTH luxR-type" evidence="7">
    <location>
        <begin position="142"/>
        <end position="207"/>
    </location>
</feature>
<dbReference type="Pfam" id="PF00196">
    <property type="entry name" value="GerE"/>
    <property type="match status" value="1"/>
</dbReference>
<dbReference type="SMART" id="SM00448">
    <property type="entry name" value="REC"/>
    <property type="match status" value="1"/>
</dbReference>
<dbReference type="EMBL" id="OOFM01000004">
    <property type="protein sequence ID" value="SPL63192.1"/>
    <property type="molecule type" value="Genomic_DNA"/>
</dbReference>
<dbReference type="SMART" id="SM00421">
    <property type="entry name" value="HTH_LUXR"/>
    <property type="match status" value="1"/>
</dbReference>
<evidence type="ECO:0000256" key="1">
    <source>
        <dbReference type="ARBA" id="ARBA00015404"/>
    </source>
</evidence>
<reference evidence="10" key="1">
    <citation type="submission" date="2017-12" db="EMBL/GenBank/DDBJ databases">
        <authorList>
            <person name="Hurst M.R.H."/>
        </authorList>
    </citation>
    <scope>NUCLEOTIDE SEQUENCE [LARGE SCALE GENOMIC DNA]</scope>
    <source>
        <strain evidence="10">FI11154</strain>
    </source>
</reference>
<evidence type="ECO:0000313" key="9">
    <source>
        <dbReference type="EMBL" id="NNU59643.1"/>
    </source>
</evidence>
<dbReference type="AlphaFoldDB" id="A0A2P9HGH5"/>
<dbReference type="InterPro" id="IPR001789">
    <property type="entry name" value="Sig_transdc_resp-reg_receiver"/>
</dbReference>
<keyword evidence="2 6" id="KW-0597">Phosphoprotein</keyword>
<dbReference type="CDD" id="cd06170">
    <property type="entry name" value="LuxR_C_like"/>
    <property type="match status" value="1"/>
</dbReference>
<evidence type="ECO:0000256" key="4">
    <source>
        <dbReference type="ARBA" id="ARBA00023125"/>
    </source>
</evidence>
<keyword evidence="3" id="KW-0805">Transcription regulation</keyword>
<evidence type="ECO:0000313" key="12">
    <source>
        <dbReference type="Proteomes" id="UP000574931"/>
    </source>
</evidence>
<keyword evidence="4 10" id="KW-0238">DNA-binding</keyword>
<dbReference type="Gene3D" id="3.40.50.2300">
    <property type="match status" value="1"/>
</dbReference>
<dbReference type="PROSITE" id="PS00622">
    <property type="entry name" value="HTH_LUXR_1"/>
    <property type="match status" value="1"/>
</dbReference>
<dbReference type="CDD" id="cd17535">
    <property type="entry name" value="REC_NarL-like"/>
    <property type="match status" value="1"/>
</dbReference>
<gene>
    <name evidence="9" type="ORF">HKX02_05125</name>
    <name evidence="10" type="ORF">OHAE_3124</name>
</gene>
<reference evidence="11" key="2">
    <citation type="submission" date="2017-12" db="EMBL/GenBank/DDBJ databases">
        <authorList>
            <person name="Diaz M."/>
        </authorList>
    </citation>
    <scope>NUCLEOTIDE SEQUENCE [LARGE SCALE GENOMIC DNA]</scope>
    <source>
        <strain evidence="11">FI11154</strain>
    </source>
</reference>
<dbReference type="Proteomes" id="UP000246073">
    <property type="component" value="Unassembled WGS sequence"/>
</dbReference>
<evidence type="ECO:0000259" key="8">
    <source>
        <dbReference type="PROSITE" id="PS50110"/>
    </source>
</evidence>
<evidence type="ECO:0000256" key="5">
    <source>
        <dbReference type="ARBA" id="ARBA00023163"/>
    </source>
</evidence>
<dbReference type="GO" id="GO:0000160">
    <property type="term" value="P:phosphorelay signal transduction system"/>
    <property type="evidence" value="ECO:0007669"/>
    <property type="project" value="InterPro"/>
</dbReference>
<organism evidence="10 11">
    <name type="scientific">Ochrobactrum soli</name>
    <dbReference type="NCBI Taxonomy" id="2448455"/>
    <lineage>
        <taxon>Bacteria</taxon>
        <taxon>Pseudomonadati</taxon>
        <taxon>Pseudomonadota</taxon>
        <taxon>Alphaproteobacteria</taxon>
        <taxon>Hyphomicrobiales</taxon>
        <taxon>Brucellaceae</taxon>
        <taxon>Brucella/Ochrobactrum group</taxon>
        <taxon>Ochrobactrum</taxon>
    </lineage>
</organism>
<dbReference type="InterPro" id="IPR000792">
    <property type="entry name" value="Tscrpt_reg_LuxR_C"/>
</dbReference>